<accession>A0AAN9YAR6</accession>
<dbReference type="EMBL" id="JBBCAQ010000003">
    <property type="protein sequence ID" value="KAK7604534.1"/>
    <property type="molecule type" value="Genomic_DNA"/>
</dbReference>
<reference evidence="2 3" key="1">
    <citation type="submission" date="2024-03" db="EMBL/GenBank/DDBJ databases">
        <title>Adaptation during the transition from Ophiocordyceps entomopathogen to insect associate is accompanied by gene loss and intensified selection.</title>
        <authorList>
            <person name="Ward C.M."/>
            <person name="Onetto C.A."/>
            <person name="Borneman A.R."/>
        </authorList>
    </citation>
    <scope>NUCLEOTIDE SEQUENCE [LARGE SCALE GENOMIC DNA]</scope>
    <source>
        <strain evidence="2">AWRI1</strain>
        <tissue evidence="2">Single Adult Female</tissue>
    </source>
</reference>
<gene>
    <name evidence="2" type="ORF">V9T40_005720</name>
</gene>
<name>A0AAN9YAR6_9HEMI</name>
<feature type="signal peptide" evidence="1">
    <location>
        <begin position="1"/>
        <end position="23"/>
    </location>
</feature>
<dbReference type="Proteomes" id="UP001367676">
    <property type="component" value="Unassembled WGS sequence"/>
</dbReference>
<protein>
    <submittedName>
        <fullName evidence="2">Uncharacterized protein</fullName>
    </submittedName>
</protein>
<dbReference type="AlphaFoldDB" id="A0AAN9YAR6"/>
<organism evidence="2 3">
    <name type="scientific">Parthenolecanium corni</name>
    <dbReference type="NCBI Taxonomy" id="536013"/>
    <lineage>
        <taxon>Eukaryota</taxon>
        <taxon>Metazoa</taxon>
        <taxon>Ecdysozoa</taxon>
        <taxon>Arthropoda</taxon>
        <taxon>Hexapoda</taxon>
        <taxon>Insecta</taxon>
        <taxon>Pterygota</taxon>
        <taxon>Neoptera</taxon>
        <taxon>Paraneoptera</taxon>
        <taxon>Hemiptera</taxon>
        <taxon>Sternorrhyncha</taxon>
        <taxon>Coccoidea</taxon>
        <taxon>Coccidae</taxon>
        <taxon>Parthenolecanium</taxon>
    </lineage>
</organism>
<evidence type="ECO:0000256" key="1">
    <source>
        <dbReference type="SAM" id="SignalP"/>
    </source>
</evidence>
<sequence>MSIGVLLFLVTFQVLCGPKLITAEYENALGSRWILTSDFTLSELANLSPMEEHRLLLKSLMERRSDLLINIITYELYAKFAGTEFIGLVEDENANRENTAILKAAFQFSTKLQFHYCFEEYIKIISNILDLNKTSNLGKTFTRICSDYDNYLKNETIYLALRDEYKKKDFRQPGKIYLYNIPKSEDDFRISLMKFFNDPQLKKLFAHMTFFTMNVKSQNKQWPVKYIIMELIKLPGKLEIVQKIYDESIQVLTSLVCDVHPANVNFYLNVQDTLTSILYYELEKRIMANADLNMLVKDLLASQSK</sequence>
<keyword evidence="3" id="KW-1185">Reference proteome</keyword>
<keyword evidence="1" id="KW-0732">Signal</keyword>
<proteinExistence type="predicted"/>
<evidence type="ECO:0000313" key="2">
    <source>
        <dbReference type="EMBL" id="KAK7604534.1"/>
    </source>
</evidence>
<comment type="caution">
    <text evidence="2">The sequence shown here is derived from an EMBL/GenBank/DDBJ whole genome shotgun (WGS) entry which is preliminary data.</text>
</comment>
<feature type="chain" id="PRO_5043033959" evidence="1">
    <location>
        <begin position="24"/>
        <end position="305"/>
    </location>
</feature>
<evidence type="ECO:0000313" key="3">
    <source>
        <dbReference type="Proteomes" id="UP001367676"/>
    </source>
</evidence>